<evidence type="ECO:0000313" key="1">
    <source>
        <dbReference type="EMBL" id="GAJ03075.1"/>
    </source>
</evidence>
<proteinExistence type="predicted"/>
<sequence length="134" mass="14956">DLSQFEQRGRDNRGYYTWHISSLNQDIKLHALLLKSLEDAFLDKPLGPTLVYYGLASWEEGRRAEQSLSLMPSSTTKALTTALCNREEVEGALTGKTLGKSKAEAREALDAAFNPSLSLEENIRLCLKYYASPT</sequence>
<organism evidence="1">
    <name type="scientific">marine sediment metagenome</name>
    <dbReference type="NCBI Taxonomy" id="412755"/>
    <lineage>
        <taxon>unclassified sequences</taxon>
        <taxon>metagenomes</taxon>
        <taxon>ecological metagenomes</taxon>
    </lineage>
</organism>
<dbReference type="GO" id="GO:0009378">
    <property type="term" value="F:four-way junction helicase activity"/>
    <property type="evidence" value="ECO:0007669"/>
    <property type="project" value="InterPro"/>
</dbReference>
<dbReference type="GO" id="GO:0006310">
    <property type="term" value="P:DNA recombination"/>
    <property type="evidence" value="ECO:0007669"/>
    <property type="project" value="InterPro"/>
</dbReference>
<reference evidence="1" key="1">
    <citation type="journal article" date="2014" name="Front. Microbiol.">
        <title>High frequency of phylogenetically diverse reductive dehalogenase-homologous genes in deep subseafloor sedimentary metagenomes.</title>
        <authorList>
            <person name="Kawai M."/>
            <person name="Futagami T."/>
            <person name="Toyoda A."/>
            <person name="Takaki Y."/>
            <person name="Nishi S."/>
            <person name="Hori S."/>
            <person name="Arai W."/>
            <person name="Tsubouchi T."/>
            <person name="Morono Y."/>
            <person name="Uchiyama I."/>
            <person name="Ito T."/>
            <person name="Fujiyama A."/>
            <person name="Inagaki F."/>
            <person name="Takami H."/>
        </authorList>
    </citation>
    <scope>NUCLEOTIDE SEQUENCE</scope>
    <source>
        <strain evidence="1">Expedition CK06-06</strain>
    </source>
</reference>
<dbReference type="GO" id="GO:0009379">
    <property type="term" value="C:Holliday junction helicase complex"/>
    <property type="evidence" value="ECO:0007669"/>
    <property type="project" value="InterPro"/>
</dbReference>
<dbReference type="EMBL" id="BARW01032712">
    <property type="protein sequence ID" value="GAJ03075.1"/>
    <property type="molecule type" value="Genomic_DNA"/>
</dbReference>
<comment type="caution">
    <text evidence="1">The sequence shown here is derived from an EMBL/GenBank/DDBJ whole genome shotgun (WGS) entry which is preliminary data.</text>
</comment>
<dbReference type="CDD" id="cd14332">
    <property type="entry name" value="UBA_RuvA_C"/>
    <property type="match status" value="1"/>
</dbReference>
<protein>
    <submittedName>
        <fullName evidence="1">Uncharacterized protein</fullName>
    </submittedName>
</protein>
<feature type="non-terminal residue" evidence="1">
    <location>
        <position position="1"/>
    </location>
</feature>
<dbReference type="GO" id="GO:0005524">
    <property type="term" value="F:ATP binding"/>
    <property type="evidence" value="ECO:0007669"/>
    <property type="project" value="InterPro"/>
</dbReference>
<gene>
    <name evidence="1" type="ORF">S12H4_51707</name>
</gene>
<name>X1VB40_9ZZZZ</name>
<accession>X1VB40</accession>
<dbReference type="InterPro" id="IPR011114">
    <property type="entry name" value="RuvA_C"/>
</dbReference>
<dbReference type="GO" id="GO:0006281">
    <property type="term" value="P:DNA repair"/>
    <property type="evidence" value="ECO:0007669"/>
    <property type="project" value="InterPro"/>
</dbReference>
<dbReference type="AlphaFoldDB" id="X1VB40"/>